<dbReference type="EMBL" id="JACIGI010000042">
    <property type="protein sequence ID" value="MBB4287579.1"/>
    <property type="molecule type" value="Genomic_DNA"/>
</dbReference>
<dbReference type="PROSITE" id="PS51787">
    <property type="entry name" value="LON_N"/>
    <property type="match status" value="1"/>
</dbReference>
<protein>
    <recommendedName>
        <fullName evidence="1">Lon N-terminal domain-containing protein</fullName>
    </recommendedName>
</protein>
<comment type="caution">
    <text evidence="2">The sequence shown here is derived from an EMBL/GenBank/DDBJ whole genome shotgun (WGS) entry which is preliminary data.</text>
</comment>
<evidence type="ECO:0000313" key="2">
    <source>
        <dbReference type="EMBL" id="MBB4287579.1"/>
    </source>
</evidence>
<dbReference type="AlphaFoldDB" id="A0A7W6WM56"/>
<reference evidence="2 3" key="1">
    <citation type="submission" date="2020-08" db="EMBL/GenBank/DDBJ databases">
        <title>Genome sequencing of Purple Non-Sulfur Bacteria from various extreme environments.</title>
        <authorList>
            <person name="Mayer M."/>
        </authorList>
    </citation>
    <scope>NUCLEOTIDE SEQUENCE [LARGE SCALE GENOMIC DNA]</scope>
    <source>
        <strain evidence="2 3">JA135</strain>
    </source>
</reference>
<dbReference type="SMART" id="SM00464">
    <property type="entry name" value="LON"/>
    <property type="match status" value="1"/>
</dbReference>
<dbReference type="Gene3D" id="2.30.130.40">
    <property type="entry name" value="LON domain-like"/>
    <property type="match status" value="1"/>
</dbReference>
<dbReference type="InterPro" id="IPR015947">
    <property type="entry name" value="PUA-like_sf"/>
</dbReference>
<feature type="domain" description="Lon N-terminal" evidence="1">
    <location>
        <begin position="16"/>
        <end position="212"/>
    </location>
</feature>
<dbReference type="RefSeq" id="WP_184437479.1">
    <property type="nucleotide sequence ID" value="NZ_JACIGI010000042.1"/>
</dbReference>
<dbReference type="InterPro" id="IPR003111">
    <property type="entry name" value="Lon_prtase_N"/>
</dbReference>
<evidence type="ECO:0000259" key="1">
    <source>
        <dbReference type="PROSITE" id="PS51787"/>
    </source>
</evidence>
<keyword evidence="3" id="KW-1185">Reference proteome</keyword>
<accession>A0A7W6WM56</accession>
<dbReference type="Proteomes" id="UP000555728">
    <property type="component" value="Unassembled WGS sequence"/>
</dbReference>
<organism evidence="2 3">
    <name type="scientific">Roseospira goensis</name>
    <dbReference type="NCBI Taxonomy" id="391922"/>
    <lineage>
        <taxon>Bacteria</taxon>
        <taxon>Pseudomonadati</taxon>
        <taxon>Pseudomonadota</taxon>
        <taxon>Alphaproteobacteria</taxon>
        <taxon>Rhodospirillales</taxon>
        <taxon>Rhodospirillaceae</taxon>
        <taxon>Roseospira</taxon>
    </lineage>
</organism>
<dbReference type="PANTHER" id="PTHR46732">
    <property type="entry name" value="ATP-DEPENDENT PROTEASE LA (LON) DOMAIN PROTEIN"/>
    <property type="match status" value="1"/>
</dbReference>
<dbReference type="Pfam" id="PF02190">
    <property type="entry name" value="LON_substr_bdg"/>
    <property type="match status" value="1"/>
</dbReference>
<dbReference type="PANTHER" id="PTHR46732:SF8">
    <property type="entry name" value="ATP-DEPENDENT PROTEASE LA (LON) DOMAIN PROTEIN"/>
    <property type="match status" value="1"/>
</dbReference>
<evidence type="ECO:0000313" key="3">
    <source>
        <dbReference type="Proteomes" id="UP000555728"/>
    </source>
</evidence>
<dbReference type="InterPro" id="IPR046336">
    <property type="entry name" value="Lon_prtase_N_sf"/>
</dbReference>
<name>A0A7W6WM56_9PROT</name>
<dbReference type="SUPFAM" id="SSF88697">
    <property type="entry name" value="PUA domain-like"/>
    <property type="match status" value="1"/>
</dbReference>
<sequence length="223" mass="24831">MVRTFHPRFDELPAVVPVFPLSGVLLLPGGRLPLNIFEPRYLNLVEDALGAGREMAMAQPRQSDQDGDTEEATPPLFDVACLGRIVSFEETSDGRLLITLMGLNRFRVGEELALHRGYRRVRADYGPYREDMDESPAVAIDRDRLFGVLKPFAARHGLSFNWDIMREVDTRPLVTSLAMVCPFEPREKQALLEAGTPQERADLMMALLEMGAMDTTGGGGARQ</sequence>
<proteinExistence type="predicted"/>
<gene>
    <name evidence="2" type="ORF">GGD88_003330</name>
</gene>